<dbReference type="RefSeq" id="WP_183612618.1">
    <property type="nucleotide sequence ID" value="NZ_JACICY010000003.1"/>
</dbReference>
<feature type="chain" id="PRO_5030646204" evidence="1">
    <location>
        <begin position="32"/>
        <end position="351"/>
    </location>
</feature>
<accession>A0A7W5ZY55</accession>
<gene>
    <name evidence="2" type="ORF">GGQ88_001613</name>
</gene>
<evidence type="ECO:0000256" key="1">
    <source>
        <dbReference type="SAM" id="SignalP"/>
    </source>
</evidence>
<keyword evidence="1" id="KW-0732">Signal</keyword>
<comment type="caution">
    <text evidence="2">The sequence shown here is derived from an EMBL/GenBank/DDBJ whole genome shotgun (WGS) entry which is preliminary data.</text>
</comment>
<dbReference type="AlphaFoldDB" id="A0A7W5ZY55"/>
<name>A0A7W5ZY55_9SPHN</name>
<organism evidence="2 3">
    <name type="scientific">Novosphingobium hassiacum</name>
    <dbReference type="NCBI Taxonomy" id="173676"/>
    <lineage>
        <taxon>Bacteria</taxon>
        <taxon>Pseudomonadati</taxon>
        <taxon>Pseudomonadota</taxon>
        <taxon>Alphaproteobacteria</taxon>
        <taxon>Sphingomonadales</taxon>
        <taxon>Sphingomonadaceae</taxon>
        <taxon>Novosphingobium</taxon>
    </lineage>
</organism>
<evidence type="ECO:0000313" key="3">
    <source>
        <dbReference type="Proteomes" id="UP000562395"/>
    </source>
</evidence>
<sequence>MMVQSIAKAAKVLTILAGAIVSLCAASPVFAQSCGINGTALAGSSVTYDPFSPSGLQSLDIPLTLTRVNGTGGKKTQEAYFILTKPAGSPAYTVQATVPNGSTFSNVLYDSNALPAQLPTISNIAQGQISVQFGGASQPDSLTINIRVSVPANVNLSAGGTIDFGIRYVCKGTGGLSDVLTPVDRPSGISININVLSALRASFVGTALDFGELAQVTAAQASTVKTSASNYVRVQSSGPYTVSLAVEGTDTNPYTLTPNATATNDTLQRIGYSLKFLGQTRSPSSTSPITQTCARAGVGDAVEDRLPLQGTLIDGGSNKTISPNYSEFLVVTITPQVAGFNAPTDCGSITL</sequence>
<reference evidence="2 3" key="1">
    <citation type="submission" date="2020-08" db="EMBL/GenBank/DDBJ databases">
        <title>Genomic Encyclopedia of Type Strains, Phase IV (KMG-IV): sequencing the most valuable type-strain genomes for metagenomic binning, comparative biology and taxonomic classification.</title>
        <authorList>
            <person name="Goeker M."/>
        </authorList>
    </citation>
    <scope>NUCLEOTIDE SEQUENCE [LARGE SCALE GENOMIC DNA]</scope>
    <source>
        <strain evidence="2 3">DSM 14552</strain>
    </source>
</reference>
<keyword evidence="3" id="KW-1185">Reference proteome</keyword>
<dbReference type="Proteomes" id="UP000562395">
    <property type="component" value="Unassembled WGS sequence"/>
</dbReference>
<proteinExistence type="predicted"/>
<protein>
    <submittedName>
        <fullName evidence="2">Uncharacterized protein</fullName>
    </submittedName>
</protein>
<dbReference type="EMBL" id="JACICY010000003">
    <property type="protein sequence ID" value="MBB3860347.1"/>
    <property type="molecule type" value="Genomic_DNA"/>
</dbReference>
<feature type="signal peptide" evidence="1">
    <location>
        <begin position="1"/>
        <end position="31"/>
    </location>
</feature>
<evidence type="ECO:0000313" key="2">
    <source>
        <dbReference type="EMBL" id="MBB3860347.1"/>
    </source>
</evidence>